<comment type="similarity">
    <text evidence="2 12">Belongs to the peptidase M48B family.</text>
</comment>
<dbReference type="STRING" id="1802624.A2982_04040"/>
<evidence type="ECO:0000256" key="12">
    <source>
        <dbReference type="HAMAP-Rule" id="MF_00188"/>
    </source>
</evidence>
<feature type="transmembrane region" description="Helical" evidence="12">
    <location>
        <begin position="43"/>
        <end position="61"/>
    </location>
</feature>
<evidence type="ECO:0000256" key="6">
    <source>
        <dbReference type="ARBA" id="ARBA00022723"/>
    </source>
</evidence>
<evidence type="ECO:0000256" key="1">
    <source>
        <dbReference type="ARBA" id="ARBA00004651"/>
    </source>
</evidence>
<keyword evidence="6 12" id="KW-0479">Metal-binding</keyword>
<feature type="domain" description="Peptidase M48" evidence="13">
    <location>
        <begin position="80"/>
        <end position="293"/>
    </location>
</feature>
<feature type="binding site" evidence="12">
    <location>
        <position position="218"/>
    </location>
    <ligand>
        <name>Zn(2+)</name>
        <dbReference type="ChEBI" id="CHEBI:29105"/>
        <note>catalytic</note>
    </ligand>
</feature>
<evidence type="ECO:0000256" key="11">
    <source>
        <dbReference type="ARBA" id="ARBA00023136"/>
    </source>
</evidence>
<keyword evidence="5 12" id="KW-0812">Transmembrane</keyword>
<feature type="active site" evidence="12">
    <location>
        <position position="146"/>
    </location>
</feature>
<evidence type="ECO:0000256" key="5">
    <source>
        <dbReference type="ARBA" id="ARBA00022692"/>
    </source>
</evidence>
<keyword evidence="10 12" id="KW-0482">Metalloprotease</keyword>
<dbReference type="Gene3D" id="3.30.2010.10">
    <property type="entry name" value="Metalloproteases ('zincins'), catalytic domain"/>
    <property type="match status" value="1"/>
</dbReference>
<evidence type="ECO:0000256" key="2">
    <source>
        <dbReference type="ARBA" id="ARBA00009779"/>
    </source>
</evidence>
<dbReference type="GO" id="GO:0005886">
    <property type="term" value="C:plasma membrane"/>
    <property type="evidence" value="ECO:0007669"/>
    <property type="project" value="UniProtKB-SubCell"/>
</dbReference>
<dbReference type="InterPro" id="IPR022919">
    <property type="entry name" value="Pept_M48_protease_HtpX"/>
</dbReference>
<dbReference type="HAMAP" id="MF_00188">
    <property type="entry name" value="Pept_M48_protease_HtpX"/>
    <property type="match status" value="1"/>
</dbReference>
<evidence type="ECO:0000313" key="15">
    <source>
        <dbReference type="Proteomes" id="UP000178771"/>
    </source>
</evidence>
<keyword evidence="7 12" id="KW-0378">Hydrolase</keyword>
<keyword evidence="8 12" id="KW-0862">Zinc</keyword>
<dbReference type="PANTHER" id="PTHR43221">
    <property type="entry name" value="PROTEASE HTPX"/>
    <property type="match status" value="1"/>
</dbReference>
<comment type="cofactor">
    <cofactor evidence="12">
        <name>Zn(2+)</name>
        <dbReference type="ChEBI" id="CHEBI:29105"/>
    </cofactor>
    <text evidence="12">Binds 1 zinc ion per subunit.</text>
</comment>
<dbReference type="GO" id="GO:0004222">
    <property type="term" value="F:metalloendopeptidase activity"/>
    <property type="evidence" value="ECO:0007669"/>
    <property type="project" value="UniProtKB-UniRule"/>
</dbReference>
<dbReference type="GO" id="GO:0006508">
    <property type="term" value="P:proteolysis"/>
    <property type="evidence" value="ECO:0007669"/>
    <property type="project" value="UniProtKB-KW"/>
</dbReference>
<comment type="caution">
    <text evidence="14">The sequence shown here is derived from an EMBL/GenBank/DDBJ whole genome shotgun (WGS) entry which is preliminary data.</text>
</comment>
<evidence type="ECO:0000256" key="8">
    <source>
        <dbReference type="ARBA" id="ARBA00022833"/>
    </source>
</evidence>
<dbReference type="InterPro" id="IPR050083">
    <property type="entry name" value="HtpX_protease"/>
</dbReference>
<name>A0A1F4V231_UNCKA</name>
<dbReference type="EMBL" id="MEVH01000027">
    <property type="protein sequence ID" value="OGC51264.1"/>
    <property type="molecule type" value="Genomic_DNA"/>
</dbReference>
<evidence type="ECO:0000313" key="14">
    <source>
        <dbReference type="EMBL" id="OGC51264.1"/>
    </source>
</evidence>
<keyword evidence="3 12" id="KW-1003">Cell membrane</keyword>
<evidence type="ECO:0000256" key="3">
    <source>
        <dbReference type="ARBA" id="ARBA00022475"/>
    </source>
</evidence>
<protein>
    <recommendedName>
        <fullName evidence="12">Protease HtpX homolog</fullName>
        <ecNumber evidence="12">3.4.24.-</ecNumber>
    </recommendedName>
</protein>
<dbReference type="PANTHER" id="PTHR43221:SF1">
    <property type="entry name" value="PROTEASE HTPX"/>
    <property type="match status" value="1"/>
</dbReference>
<feature type="transmembrane region" description="Helical" evidence="12">
    <location>
        <begin position="188"/>
        <end position="209"/>
    </location>
</feature>
<feature type="binding site" evidence="12">
    <location>
        <position position="145"/>
    </location>
    <ligand>
        <name>Zn(2+)</name>
        <dbReference type="ChEBI" id="CHEBI:29105"/>
        <note>catalytic</note>
    </ligand>
</feature>
<sequence length="294" mass="31884">MYGQISSNKRKTVVVMAMFVAVVSLLGYFIGEIYAGQGAGVPVMISAVFFSSISAVSSYFLSDKIVLSISGAKKVGRDEAPKLYAILENLCIGVGIKKVPDLYIINDSATNAFATGRDPDHAVVAVTSGLIDKLDKREIEGVLGHELSHIKNYDMLLMTIVVVLVGSVTLIANIMLRGGFRGSRKSAGGIIILIGFLLAVLSPLIAKLIQLAVSRNREYLADASSALLTRDPEGLALALDKISQDREVLEIANQATEHLYIENPLRKNVNSGIFANLFNTHPPVEERIRRLRDM</sequence>
<dbReference type="Proteomes" id="UP000178771">
    <property type="component" value="Unassembled WGS sequence"/>
</dbReference>
<evidence type="ECO:0000256" key="9">
    <source>
        <dbReference type="ARBA" id="ARBA00022989"/>
    </source>
</evidence>
<dbReference type="EC" id="3.4.24.-" evidence="12"/>
<gene>
    <name evidence="12" type="primary">htpX</name>
    <name evidence="14" type="ORF">A2982_04040</name>
</gene>
<dbReference type="InterPro" id="IPR001915">
    <property type="entry name" value="Peptidase_M48"/>
</dbReference>
<evidence type="ECO:0000259" key="13">
    <source>
        <dbReference type="Pfam" id="PF01435"/>
    </source>
</evidence>
<keyword evidence="9 12" id="KW-1133">Transmembrane helix</keyword>
<dbReference type="CDD" id="cd07340">
    <property type="entry name" value="M48B_Htpx_like"/>
    <property type="match status" value="1"/>
</dbReference>
<proteinExistence type="inferred from homology"/>
<dbReference type="GO" id="GO:0008270">
    <property type="term" value="F:zinc ion binding"/>
    <property type="evidence" value="ECO:0007669"/>
    <property type="project" value="UniProtKB-UniRule"/>
</dbReference>
<keyword evidence="4 12" id="KW-0645">Protease</keyword>
<evidence type="ECO:0000256" key="7">
    <source>
        <dbReference type="ARBA" id="ARBA00022801"/>
    </source>
</evidence>
<keyword evidence="11 12" id="KW-0472">Membrane</keyword>
<feature type="binding site" evidence="12">
    <location>
        <position position="149"/>
    </location>
    <ligand>
        <name>Zn(2+)</name>
        <dbReference type="ChEBI" id="CHEBI:29105"/>
        <note>catalytic</note>
    </ligand>
</feature>
<comment type="subcellular location">
    <subcellularLocation>
        <location evidence="1 12">Cell membrane</location>
        <topology evidence="1 12">Multi-pass membrane protein</topology>
    </subcellularLocation>
</comment>
<dbReference type="Pfam" id="PF01435">
    <property type="entry name" value="Peptidase_M48"/>
    <property type="match status" value="1"/>
</dbReference>
<accession>A0A1F4V231</accession>
<reference evidence="14 15" key="1">
    <citation type="journal article" date="2016" name="Nat. Commun.">
        <title>Thousands of microbial genomes shed light on interconnected biogeochemical processes in an aquifer system.</title>
        <authorList>
            <person name="Anantharaman K."/>
            <person name="Brown C.T."/>
            <person name="Hug L.A."/>
            <person name="Sharon I."/>
            <person name="Castelle C.J."/>
            <person name="Probst A.J."/>
            <person name="Thomas B.C."/>
            <person name="Singh A."/>
            <person name="Wilkins M.J."/>
            <person name="Karaoz U."/>
            <person name="Brodie E.L."/>
            <person name="Williams K.H."/>
            <person name="Hubbard S.S."/>
            <person name="Banfield J.F."/>
        </authorList>
    </citation>
    <scope>NUCLEOTIDE SEQUENCE [LARGE SCALE GENOMIC DNA]</scope>
</reference>
<evidence type="ECO:0000256" key="4">
    <source>
        <dbReference type="ARBA" id="ARBA00022670"/>
    </source>
</evidence>
<feature type="transmembrane region" description="Helical" evidence="12">
    <location>
        <begin position="155"/>
        <end position="176"/>
    </location>
</feature>
<dbReference type="AlphaFoldDB" id="A0A1F4V231"/>
<organism evidence="14 15">
    <name type="scientific">candidate division WWE3 bacterium RIFCSPLOWO2_01_FULL_39_13</name>
    <dbReference type="NCBI Taxonomy" id="1802624"/>
    <lineage>
        <taxon>Bacteria</taxon>
        <taxon>Katanobacteria</taxon>
    </lineage>
</organism>
<feature type="transmembrane region" description="Helical" evidence="12">
    <location>
        <begin position="12"/>
        <end position="31"/>
    </location>
</feature>
<evidence type="ECO:0000256" key="10">
    <source>
        <dbReference type="ARBA" id="ARBA00023049"/>
    </source>
</evidence>